<dbReference type="Proteomes" id="UP000255518">
    <property type="component" value="Unassembled WGS sequence"/>
</dbReference>
<protein>
    <submittedName>
        <fullName evidence="1">Uncharacterized protein</fullName>
    </submittedName>
</protein>
<keyword evidence="1" id="KW-0614">Plasmid</keyword>
<dbReference type="EMBL" id="MG700549">
    <property type="protein sequence ID" value="AVI43515.1"/>
    <property type="molecule type" value="Genomic_DNA"/>
</dbReference>
<name>A0A2P1BP64_KLEPN</name>
<sequence>MRVCSFRHLTQAQIEPFSEQDVEQTDPVATWSPGSQMGKRICETKGCINFKQHVGNPNGRHSAIQIQYECLGTIRHVCCQPVDPQRSIFYATVRNSAVTGSPGQPLKSDRESRLSVCQPILWVGRHGQFCIFLRRDHRHQYLLEVTIAARMSEPDISGTKSIPEVKEYRHFPKTGISFFLSS</sequence>
<evidence type="ECO:0000313" key="1">
    <source>
        <dbReference type="EMBL" id="AVI43515.1"/>
    </source>
</evidence>
<organism evidence="1">
    <name type="scientific">Klebsiella pneumoniae</name>
    <dbReference type="NCBI Taxonomy" id="573"/>
    <lineage>
        <taxon>Bacteria</taxon>
        <taxon>Pseudomonadati</taxon>
        <taxon>Pseudomonadota</taxon>
        <taxon>Gammaproteobacteria</taxon>
        <taxon>Enterobacterales</taxon>
        <taxon>Enterobacteriaceae</taxon>
        <taxon>Klebsiella/Raoultella group</taxon>
        <taxon>Klebsiella</taxon>
        <taxon>Klebsiella pneumoniae complex</taxon>
    </lineage>
</organism>
<reference evidence="2 3" key="2">
    <citation type="submission" date="2018-06" db="EMBL/GenBank/DDBJ databases">
        <authorList>
            <consortium name="Pathogen Informatics"/>
            <person name="Doyle S."/>
        </authorList>
    </citation>
    <scope>NUCLEOTIDE SEQUENCE [LARGE SCALE GENOMIC DNA]</scope>
    <source>
        <strain evidence="2 3">NCTC13443</strain>
    </source>
</reference>
<proteinExistence type="predicted"/>
<dbReference type="AlphaFoldDB" id="A0A2P1BP64"/>
<evidence type="ECO:0000313" key="2">
    <source>
        <dbReference type="EMBL" id="STV74865.1"/>
    </source>
</evidence>
<geneLocation type="plasmid" evidence="1">
    <name>pUJ-83KPC</name>
</geneLocation>
<dbReference type="EMBL" id="UGKT01000002">
    <property type="protein sequence ID" value="STV74865.1"/>
    <property type="molecule type" value="Genomic_DNA"/>
</dbReference>
<accession>A0A2P1BP64</accession>
<reference evidence="1" key="1">
    <citation type="submission" date="2017-12" db="EMBL/GenBank/DDBJ databases">
        <title>Insights into the successfully spreading KPC-encoding IncII plasmids.</title>
        <authorList>
            <person name="Brandt C."/>
            <person name="Pletz M.W."/>
            <person name="Makarewicz O."/>
        </authorList>
    </citation>
    <scope>NUCLEOTIDE SEQUENCE</scope>
    <source>
        <strain evidence="1">St015256/1</strain>
        <plasmid evidence="1">pUJ-83KPC</plasmid>
    </source>
</reference>
<gene>
    <name evidence="2" type="ORF">NCTC13443_07082</name>
</gene>
<evidence type="ECO:0000313" key="3">
    <source>
        <dbReference type="Proteomes" id="UP000255518"/>
    </source>
</evidence>